<dbReference type="Gene3D" id="3.20.20.70">
    <property type="entry name" value="Aldolase class I"/>
    <property type="match status" value="1"/>
</dbReference>
<dbReference type="RefSeq" id="WP_006301585.1">
    <property type="nucleotide sequence ID" value="NZ_CM001022.1"/>
</dbReference>
<evidence type="ECO:0000259" key="4">
    <source>
        <dbReference type="Pfam" id="PF02749"/>
    </source>
</evidence>
<organism evidence="5 6">
    <name type="scientific">Aminomonas paucivorans DSM 12260</name>
    <dbReference type="NCBI Taxonomy" id="584708"/>
    <lineage>
        <taxon>Bacteria</taxon>
        <taxon>Thermotogati</taxon>
        <taxon>Synergistota</taxon>
        <taxon>Synergistia</taxon>
        <taxon>Synergistales</taxon>
        <taxon>Synergistaceae</taxon>
        <taxon>Aminomonas</taxon>
    </lineage>
</organism>
<protein>
    <submittedName>
        <fullName evidence="5">Quinolinate phosphoribosyl transferase</fullName>
    </submittedName>
</protein>
<dbReference type="STRING" id="584708.Apau_1936"/>
<keyword evidence="1 5" id="KW-0808">Transferase</keyword>
<dbReference type="GO" id="GO:0004514">
    <property type="term" value="F:nicotinate-nucleotide diphosphorylase (carboxylating) activity"/>
    <property type="evidence" value="ECO:0007669"/>
    <property type="project" value="InterPro"/>
</dbReference>
<dbReference type="InterPro" id="IPR013785">
    <property type="entry name" value="Aldolase_TIM"/>
</dbReference>
<dbReference type="PaxDb" id="584708-Apau_1936"/>
<dbReference type="InterPro" id="IPR053190">
    <property type="entry name" value="NAPRTase-like"/>
</dbReference>
<feature type="domain" description="Quinolinate phosphoribosyl transferase C-terminal" evidence="3">
    <location>
        <begin position="134"/>
        <end position="322"/>
    </location>
</feature>
<dbReference type="InterPro" id="IPR022412">
    <property type="entry name" value="Quinolinate_PRibosylTrfase_N"/>
</dbReference>
<dbReference type="AlphaFoldDB" id="E3CWJ5"/>
<dbReference type="Pfam" id="PF01729">
    <property type="entry name" value="QRPTase_C"/>
    <property type="match status" value="1"/>
</dbReference>
<name>E3CWJ5_9BACT</name>
<reference evidence="5 6" key="1">
    <citation type="journal article" date="2010" name="Stand. Genomic Sci.">
        <title>Non-contiguous finished genome sequence of Aminomonas paucivorans type strain (GLU-3).</title>
        <authorList>
            <person name="Pitluck S."/>
            <person name="Yasawong M."/>
            <person name="Held B."/>
            <person name="Lapidus A."/>
            <person name="Nolan M."/>
            <person name="Copeland A."/>
            <person name="Lucas S."/>
            <person name="Del Rio T.G."/>
            <person name="Tice H."/>
            <person name="Cheng J.F."/>
            <person name="Chertkov O."/>
            <person name="Goodwin L."/>
            <person name="Tapia R."/>
            <person name="Han C."/>
            <person name="Liolios K."/>
            <person name="Ivanova N."/>
            <person name="Mavromatis K."/>
            <person name="Ovchinnikova G."/>
            <person name="Pati A."/>
            <person name="Chen A."/>
            <person name="Palaniappan K."/>
            <person name="Land M."/>
            <person name="Hauser L."/>
            <person name="Chang Y.J."/>
            <person name="Jeffries C.D."/>
            <person name="Pukall R."/>
            <person name="Spring S."/>
            <person name="Rohde M."/>
            <person name="Sikorski J."/>
            <person name="Goker M."/>
            <person name="Woyke T."/>
            <person name="Bristow J."/>
            <person name="Eisen J.A."/>
            <person name="Markowitz V."/>
            <person name="Hugenholtz P."/>
            <person name="Kyrpides N.C."/>
            <person name="Klenk H.P."/>
        </authorList>
    </citation>
    <scope>NUCLEOTIDE SEQUENCE [LARGE SCALE GENOMIC DNA]</scope>
    <source>
        <strain evidence="5 6">DSM 12260</strain>
    </source>
</reference>
<dbReference type="SUPFAM" id="SSF51690">
    <property type="entry name" value="Nicotinate/Quinolinate PRTase C-terminal domain-like"/>
    <property type="match status" value="1"/>
</dbReference>
<evidence type="ECO:0000256" key="1">
    <source>
        <dbReference type="ARBA" id="ARBA00022679"/>
    </source>
</evidence>
<feature type="region of interest" description="Disordered" evidence="2">
    <location>
        <begin position="327"/>
        <end position="350"/>
    </location>
</feature>
<dbReference type="GO" id="GO:0009435">
    <property type="term" value="P:NAD+ biosynthetic process"/>
    <property type="evidence" value="ECO:0007669"/>
    <property type="project" value="InterPro"/>
</dbReference>
<dbReference type="InterPro" id="IPR037128">
    <property type="entry name" value="Quinolinate_PRibosylTase_N_sf"/>
</dbReference>
<dbReference type="NCBIfam" id="NF006415">
    <property type="entry name" value="PRK08662.1"/>
    <property type="match status" value="1"/>
</dbReference>
<evidence type="ECO:0000313" key="6">
    <source>
        <dbReference type="Proteomes" id="UP000005096"/>
    </source>
</evidence>
<evidence type="ECO:0000259" key="3">
    <source>
        <dbReference type="Pfam" id="PF01729"/>
    </source>
</evidence>
<dbReference type="InterPro" id="IPR002638">
    <property type="entry name" value="Quinolinate_PRibosylTrfase_C"/>
</dbReference>
<sequence length="350" mass="37517">MDLQSPPRLDRLEDLRALKVDPGRLYSATHEEILGGWTTDIYFLKTRDVLRAAGRLDVPVTAEIFARQEGVFAGLGEVLSLLDRKGTDLAVEALPEGESFASKEVLVRIRGTYEAFGLYETVLLGMLASSTGWATAARRCVEAAEGLPVICFGSRHVHPAVAPVMERAAVVGGCVDASCILGAKLLGKDPKGTIPHAAILLAGDTVELARVYDGLLPEGEPRTVLVDTFKDEAEEALRVAEALGDRLSAVRLDTPGERGGVTPDLVREVRYRLNLAGYGHVAVLVSGGLSPDRIRLLAEAGAAGFGVGSYITHATPRDMTMDLKEVDGKPVAKRGRLPGPLPNERLKRVR</sequence>
<dbReference type="Pfam" id="PF02749">
    <property type="entry name" value="QRPTase_N"/>
    <property type="match status" value="1"/>
</dbReference>
<keyword evidence="6" id="KW-1185">Reference proteome</keyword>
<evidence type="ECO:0000313" key="5">
    <source>
        <dbReference type="EMBL" id="EFQ24350.1"/>
    </source>
</evidence>
<proteinExistence type="predicted"/>
<feature type="domain" description="Quinolinate phosphoribosyl transferase N-terminal" evidence="4">
    <location>
        <begin position="40"/>
        <end position="130"/>
    </location>
</feature>
<accession>E3CWJ5</accession>
<dbReference type="eggNOG" id="COG1488">
    <property type="taxonomic scope" value="Bacteria"/>
</dbReference>
<gene>
    <name evidence="5" type="ORF">Apau_1936</name>
</gene>
<dbReference type="InterPro" id="IPR036068">
    <property type="entry name" value="Nicotinate_pribotase-like_C"/>
</dbReference>
<evidence type="ECO:0000256" key="2">
    <source>
        <dbReference type="SAM" id="MobiDB-lite"/>
    </source>
</evidence>
<dbReference type="Gene3D" id="3.90.1170.20">
    <property type="entry name" value="Quinolinate phosphoribosyl transferase, N-terminal domain"/>
    <property type="match status" value="1"/>
</dbReference>
<dbReference type="EMBL" id="CM001022">
    <property type="protein sequence ID" value="EFQ24350.1"/>
    <property type="molecule type" value="Genomic_DNA"/>
</dbReference>
<dbReference type="SUPFAM" id="SSF54675">
    <property type="entry name" value="Nicotinate/Quinolinate PRTase N-terminal domain-like"/>
    <property type="match status" value="1"/>
</dbReference>
<dbReference type="PANTHER" id="PTHR43202">
    <property type="entry name" value="NICOTINATE-NUCLEOTIDE PYROPHOSPHORYLASE"/>
    <property type="match status" value="1"/>
</dbReference>
<dbReference type="Proteomes" id="UP000005096">
    <property type="component" value="Chromosome"/>
</dbReference>
<dbReference type="HOGENOM" id="CLU_043773_0_0_0"/>
<dbReference type="PANTHER" id="PTHR43202:SF1">
    <property type="entry name" value="NICOTINATE PHOSPHORIBOSYLTRANSFERASE"/>
    <property type="match status" value="1"/>
</dbReference>